<organism evidence="1 2">
    <name type="scientific">Spiroplasma ixodetis</name>
    <dbReference type="NCBI Taxonomy" id="2141"/>
    <lineage>
        <taxon>Bacteria</taxon>
        <taxon>Bacillati</taxon>
        <taxon>Mycoplasmatota</taxon>
        <taxon>Mollicutes</taxon>
        <taxon>Entomoplasmatales</taxon>
        <taxon>Spiroplasmataceae</taxon>
        <taxon>Spiroplasma</taxon>
    </lineage>
</organism>
<evidence type="ECO:0000313" key="1">
    <source>
        <dbReference type="EMBL" id="BDT03775.1"/>
    </source>
</evidence>
<dbReference type="EMBL" id="AP026933">
    <property type="protein sequence ID" value="BDT03775.1"/>
    <property type="molecule type" value="Genomic_DNA"/>
</dbReference>
<keyword evidence="2" id="KW-1185">Reference proteome</keyword>
<evidence type="ECO:0000313" key="2">
    <source>
        <dbReference type="Proteomes" id="UP001163387"/>
    </source>
</evidence>
<reference evidence="1 2" key="1">
    <citation type="journal article" date="2022" name="Front. Microbiol.">
        <title>Male-killing mechanisms vary between Spiroplasma species.</title>
        <authorList>
            <person name="Arai H."/>
            <person name="Inoue M."/>
            <person name="Kageyama D."/>
        </authorList>
    </citation>
    <scope>NUCLEOTIDE SEQUENCE [LARGE SCALE GENOMIC DNA]</scope>
    <source>
        <strain evidence="2">sHm</strain>
    </source>
</reference>
<sequence length="48" mass="5433">MVSKQDDILTVEHVFLESDCKTQAEAFQEIATSAKKLGFLKKILVKNH</sequence>
<proteinExistence type="predicted"/>
<name>A0ABM8BV63_9MOLU</name>
<accession>A0ABM8BV63</accession>
<gene>
    <name evidence="1" type="ORF">SHM_14210</name>
</gene>
<protein>
    <submittedName>
        <fullName evidence="1">Uncharacterized protein</fullName>
    </submittedName>
</protein>
<dbReference type="Proteomes" id="UP001163387">
    <property type="component" value="Chromosome"/>
</dbReference>